<feature type="domain" description="Solute-binding protein family 5" evidence="5">
    <location>
        <begin position="116"/>
        <end position="480"/>
    </location>
</feature>
<dbReference type="PANTHER" id="PTHR30290:SF38">
    <property type="entry name" value="D,D-DIPEPTIDE-BINDING PERIPLASMIC PROTEIN DDPA-RELATED"/>
    <property type="match status" value="1"/>
</dbReference>
<gene>
    <name evidence="6" type="ORF">KHU32_04710</name>
</gene>
<dbReference type="PANTHER" id="PTHR30290">
    <property type="entry name" value="PERIPLASMIC BINDING COMPONENT OF ABC TRANSPORTER"/>
    <property type="match status" value="1"/>
</dbReference>
<dbReference type="Gene3D" id="3.40.190.10">
    <property type="entry name" value="Periplasmic binding protein-like II"/>
    <property type="match status" value="1"/>
</dbReference>
<accession>A0ABS5QCA3</accession>
<evidence type="ECO:0000313" key="7">
    <source>
        <dbReference type="Proteomes" id="UP000766336"/>
    </source>
</evidence>
<keyword evidence="7" id="KW-1185">Reference proteome</keyword>
<comment type="caution">
    <text evidence="6">The sequence shown here is derived from an EMBL/GenBank/DDBJ whole genome shotgun (WGS) entry which is preliminary data.</text>
</comment>
<dbReference type="InterPro" id="IPR000914">
    <property type="entry name" value="SBP_5_dom"/>
</dbReference>
<dbReference type="Pfam" id="PF00496">
    <property type="entry name" value="SBP_bac_5"/>
    <property type="match status" value="1"/>
</dbReference>
<comment type="subcellular location">
    <subcellularLocation>
        <location evidence="1">Periplasm</location>
    </subcellularLocation>
</comment>
<evidence type="ECO:0000256" key="2">
    <source>
        <dbReference type="ARBA" id="ARBA00005695"/>
    </source>
</evidence>
<protein>
    <submittedName>
        <fullName evidence="6">ABC transporter substrate-binding protein</fullName>
    </submittedName>
</protein>
<dbReference type="PIRSF" id="PIRSF002741">
    <property type="entry name" value="MppA"/>
    <property type="match status" value="1"/>
</dbReference>
<evidence type="ECO:0000256" key="1">
    <source>
        <dbReference type="ARBA" id="ARBA00004418"/>
    </source>
</evidence>
<organism evidence="6 7">
    <name type="scientific">Roseococcus pinisoli</name>
    <dbReference type="NCBI Taxonomy" id="2835040"/>
    <lineage>
        <taxon>Bacteria</taxon>
        <taxon>Pseudomonadati</taxon>
        <taxon>Pseudomonadota</taxon>
        <taxon>Alphaproteobacteria</taxon>
        <taxon>Acetobacterales</taxon>
        <taxon>Roseomonadaceae</taxon>
        <taxon>Roseococcus</taxon>
    </lineage>
</organism>
<dbReference type="RefSeq" id="WP_213668860.1">
    <property type="nucleotide sequence ID" value="NZ_JAHCDA010000001.1"/>
</dbReference>
<dbReference type="Gene3D" id="3.10.105.10">
    <property type="entry name" value="Dipeptide-binding Protein, Domain 3"/>
    <property type="match status" value="1"/>
</dbReference>
<dbReference type="CDD" id="cd08517">
    <property type="entry name" value="PBP2_NikA_DppA_OppA_like_13"/>
    <property type="match status" value="1"/>
</dbReference>
<sequence>MTSRELRPEALPNPHSETPAEPPPPISPPKEFTAMPFASDAARFALSRRQALMGASALVLAPRALRAEPRRGGTLTIVLSSEPTSLVAATTVVTPSLSVSGKVTEGLLQYDFDLNPQPELATEWSVSADGLHYVFKLRPGVKWHDGRDFTSADVAFSLLLLKQVHPRGRSTFANLAEVATPDPLTAELRLSRPAPYLIKALASSETPILPKHIYEGTDAAANPNNAAPIGTGPFLFKEWARGSHVIYERNPNYWDSAKPYLDRLVVRFIPDPAARSAAFETGQADLGYRTPVAMADVERLRRVADLRFETKGNSYSFNVTKLEFNLDNEYFRNPKVRQAIAHTIDRAQIARIAFFGNAEPCASPIAPGLRAFHDPAPSPYGYDLAQAEKLLDEAGFRRGANRIRFRVPLDFNPVLDEGRRVADIVRATLGRIGIAVDVRAQDTGSFVRRVYTERDFAFTVNGLSNLFDPTVGVQRTYWSKNFIRGVPFSNCTNYSNPEVDRLLETAAVENDAARRAELFREFQRIVAVEVPDINICSPTFLTIYNKRAHGHSLTANGIEASLADAYVDA</sequence>
<proteinExistence type="inferred from homology"/>
<reference evidence="6 7" key="1">
    <citation type="submission" date="2021-05" db="EMBL/GenBank/DDBJ databases">
        <title>Roseococcus sp. XZZS9, whole genome shotgun sequencing project.</title>
        <authorList>
            <person name="Zhao G."/>
            <person name="Shen L."/>
        </authorList>
    </citation>
    <scope>NUCLEOTIDE SEQUENCE [LARGE SCALE GENOMIC DNA]</scope>
    <source>
        <strain evidence="6 7">XZZS9</strain>
    </source>
</reference>
<dbReference type="InterPro" id="IPR039424">
    <property type="entry name" value="SBP_5"/>
</dbReference>
<name>A0ABS5QCA3_9PROT</name>
<dbReference type="EMBL" id="JAHCDA010000001">
    <property type="protein sequence ID" value="MBS7810228.1"/>
    <property type="molecule type" value="Genomic_DNA"/>
</dbReference>
<evidence type="ECO:0000256" key="3">
    <source>
        <dbReference type="ARBA" id="ARBA00022729"/>
    </source>
</evidence>
<dbReference type="InterPro" id="IPR030678">
    <property type="entry name" value="Peptide/Ni-bd"/>
</dbReference>
<dbReference type="SUPFAM" id="SSF53850">
    <property type="entry name" value="Periplasmic binding protein-like II"/>
    <property type="match status" value="1"/>
</dbReference>
<evidence type="ECO:0000256" key="4">
    <source>
        <dbReference type="SAM" id="MobiDB-lite"/>
    </source>
</evidence>
<feature type="region of interest" description="Disordered" evidence="4">
    <location>
        <begin position="1"/>
        <end position="30"/>
    </location>
</feature>
<evidence type="ECO:0000259" key="5">
    <source>
        <dbReference type="Pfam" id="PF00496"/>
    </source>
</evidence>
<comment type="similarity">
    <text evidence="2">Belongs to the bacterial solute-binding protein 5 family.</text>
</comment>
<keyword evidence="3" id="KW-0732">Signal</keyword>
<evidence type="ECO:0000313" key="6">
    <source>
        <dbReference type="EMBL" id="MBS7810228.1"/>
    </source>
</evidence>
<dbReference type="Proteomes" id="UP000766336">
    <property type="component" value="Unassembled WGS sequence"/>
</dbReference>